<evidence type="ECO:0000256" key="2">
    <source>
        <dbReference type="ARBA" id="ARBA00022448"/>
    </source>
</evidence>
<dbReference type="GO" id="GO:0005886">
    <property type="term" value="C:plasma membrane"/>
    <property type="evidence" value="ECO:0007669"/>
    <property type="project" value="UniProtKB-SubCell"/>
</dbReference>
<keyword evidence="5 7" id="KW-1133">Transmembrane helix</keyword>
<dbReference type="Pfam" id="PF00528">
    <property type="entry name" value="BPD_transp_1"/>
    <property type="match status" value="1"/>
</dbReference>
<evidence type="ECO:0000259" key="8">
    <source>
        <dbReference type="PROSITE" id="PS50928"/>
    </source>
</evidence>
<organism evidence="9">
    <name type="scientific">marine metagenome</name>
    <dbReference type="NCBI Taxonomy" id="408172"/>
    <lineage>
        <taxon>unclassified sequences</taxon>
        <taxon>metagenomes</taxon>
        <taxon>ecological metagenomes</taxon>
    </lineage>
</organism>
<proteinExistence type="predicted"/>
<dbReference type="InterPro" id="IPR000515">
    <property type="entry name" value="MetI-like"/>
</dbReference>
<reference evidence="9" key="1">
    <citation type="submission" date="2018-05" db="EMBL/GenBank/DDBJ databases">
        <authorList>
            <person name="Lanie J.A."/>
            <person name="Ng W.-L."/>
            <person name="Kazmierczak K.M."/>
            <person name="Andrzejewski T.M."/>
            <person name="Davidsen T.M."/>
            <person name="Wayne K.J."/>
            <person name="Tettelin H."/>
            <person name="Glass J.I."/>
            <person name="Rusch D."/>
            <person name="Podicherti R."/>
            <person name="Tsui H.-C.T."/>
            <person name="Winkler M.E."/>
        </authorList>
    </citation>
    <scope>NUCLEOTIDE SEQUENCE</scope>
</reference>
<gene>
    <name evidence="9" type="ORF">METZ01_LOCUS326078</name>
</gene>
<feature type="transmembrane region" description="Helical" evidence="7">
    <location>
        <begin position="104"/>
        <end position="127"/>
    </location>
</feature>
<evidence type="ECO:0000256" key="1">
    <source>
        <dbReference type="ARBA" id="ARBA00004651"/>
    </source>
</evidence>
<name>A0A382PIK4_9ZZZZ</name>
<sequence>IWLLPRITPSVIYIMMWKRLAAGEPYGIINQFLSPFGVEAQNWLWTRPWLFVILVNGYIGASFGMIIFTSAIESVPKDLITAARVDGASTLQIIRDITLPQMKWPLLFVTTYQTLSLLTSFEFILLLTNGGPGLYKTEVWALTAYHRALRTYFGNNQWGYGAAWGFILVIIGIILSVVYLRVFRFNQLVRDPRIDVV</sequence>
<dbReference type="PANTHER" id="PTHR30193">
    <property type="entry name" value="ABC TRANSPORTER PERMEASE PROTEIN"/>
    <property type="match status" value="1"/>
</dbReference>
<dbReference type="PANTHER" id="PTHR30193:SF37">
    <property type="entry name" value="INNER MEMBRANE ABC TRANSPORTER PERMEASE PROTEIN YCJO"/>
    <property type="match status" value="1"/>
</dbReference>
<evidence type="ECO:0000313" key="9">
    <source>
        <dbReference type="EMBL" id="SVC73224.1"/>
    </source>
</evidence>
<accession>A0A382PIK4</accession>
<dbReference type="EMBL" id="UINC01107674">
    <property type="protein sequence ID" value="SVC73224.1"/>
    <property type="molecule type" value="Genomic_DNA"/>
</dbReference>
<dbReference type="SUPFAM" id="SSF161098">
    <property type="entry name" value="MetI-like"/>
    <property type="match status" value="1"/>
</dbReference>
<feature type="domain" description="ABC transmembrane type-1" evidence="8">
    <location>
        <begin position="1"/>
        <end position="179"/>
    </location>
</feature>
<feature type="transmembrane region" description="Helical" evidence="7">
    <location>
        <begin position="49"/>
        <end position="68"/>
    </location>
</feature>
<keyword evidence="2" id="KW-0813">Transport</keyword>
<evidence type="ECO:0000256" key="4">
    <source>
        <dbReference type="ARBA" id="ARBA00022692"/>
    </source>
</evidence>
<feature type="non-terminal residue" evidence="9">
    <location>
        <position position="1"/>
    </location>
</feature>
<dbReference type="Gene3D" id="1.10.3720.10">
    <property type="entry name" value="MetI-like"/>
    <property type="match status" value="1"/>
</dbReference>
<dbReference type="AlphaFoldDB" id="A0A382PIK4"/>
<protein>
    <recommendedName>
        <fullName evidence="8">ABC transmembrane type-1 domain-containing protein</fullName>
    </recommendedName>
</protein>
<feature type="transmembrane region" description="Helical" evidence="7">
    <location>
        <begin position="158"/>
        <end position="180"/>
    </location>
</feature>
<evidence type="ECO:0000256" key="6">
    <source>
        <dbReference type="ARBA" id="ARBA00023136"/>
    </source>
</evidence>
<dbReference type="InterPro" id="IPR051393">
    <property type="entry name" value="ABC_transporter_permease"/>
</dbReference>
<dbReference type="GO" id="GO:0055085">
    <property type="term" value="P:transmembrane transport"/>
    <property type="evidence" value="ECO:0007669"/>
    <property type="project" value="InterPro"/>
</dbReference>
<comment type="subcellular location">
    <subcellularLocation>
        <location evidence="1">Cell membrane</location>
        <topology evidence="1">Multi-pass membrane protein</topology>
    </subcellularLocation>
</comment>
<dbReference type="PROSITE" id="PS50928">
    <property type="entry name" value="ABC_TM1"/>
    <property type="match status" value="1"/>
</dbReference>
<evidence type="ECO:0000256" key="5">
    <source>
        <dbReference type="ARBA" id="ARBA00022989"/>
    </source>
</evidence>
<evidence type="ECO:0000256" key="3">
    <source>
        <dbReference type="ARBA" id="ARBA00022475"/>
    </source>
</evidence>
<dbReference type="InterPro" id="IPR035906">
    <property type="entry name" value="MetI-like_sf"/>
</dbReference>
<keyword evidence="3" id="KW-1003">Cell membrane</keyword>
<dbReference type="CDD" id="cd06261">
    <property type="entry name" value="TM_PBP2"/>
    <property type="match status" value="1"/>
</dbReference>
<keyword evidence="6 7" id="KW-0472">Membrane</keyword>
<evidence type="ECO:0000256" key="7">
    <source>
        <dbReference type="SAM" id="Phobius"/>
    </source>
</evidence>
<keyword evidence="4 7" id="KW-0812">Transmembrane</keyword>